<evidence type="ECO:0000256" key="5">
    <source>
        <dbReference type="ARBA" id="ARBA00022692"/>
    </source>
</evidence>
<accession>A0A840SVB5</accession>
<organism evidence="11 12">
    <name type="scientific">Amaricoccus macauensis</name>
    <dbReference type="NCBI Taxonomy" id="57001"/>
    <lineage>
        <taxon>Bacteria</taxon>
        <taxon>Pseudomonadati</taxon>
        <taxon>Pseudomonadota</taxon>
        <taxon>Alphaproteobacteria</taxon>
        <taxon>Rhodobacterales</taxon>
        <taxon>Paracoccaceae</taxon>
        <taxon>Amaricoccus</taxon>
    </lineage>
</organism>
<evidence type="ECO:0000256" key="1">
    <source>
        <dbReference type="ARBA" id="ARBA00004236"/>
    </source>
</evidence>
<proteinExistence type="inferred from homology"/>
<keyword evidence="3" id="KW-1003">Cell membrane</keyword>
<dbReference type="Proteomes" id="UP000549457">
    <property type="component" value="Unassembled WGS sequence"/>
</dbReference>
<feature type="domain" description="Bacterial sugar transferase" evidence="10">
    <location>
        <begin position="142"/>
        <end position="334"/>
    </location>
</feature>
<keyword evidence="5 9" id="KW-0812">Transmembrane</keyword>
<keyword evidence="6 9" id="KW-1133">Transmembrane helix</keyword>
<evidence type="ECO:0000256" key="7">
    <source>
        <dbReference type="ARBA" id="ARBA00023136"/>
    </source>
</evidence>
<evidence type="ECO:0000256" key="4">
    <source>
        <dbReference type="ARBA" id="ARBA00022679"/>
    </source>
</evidence>
<keyword evidence="4 11" id="KW-0808">Transferase</keyword>
<evidence type="ECO:0000256" key="3">
    <source>
        <dbReference type="ARBA" id="ARBA00022475"/>
    </source>
</evidence>
<protein>
    <submittedName>
        <fullName evidence="11">Lipopolysaccharide/colanic/teichoic acid biosynthesis glycosyltransferase</fullName>
    </submittedName>
</protein>
<reference evidence="11 12" key="1">
    <citation type="submission" date="2020-08" db="EMBL/GenBank/DDBJ databases">
        <title>Genomic Encyclopedia of Type Strains, Phase IV (KMG-IV): sequencing the most valuable type-strain genomes for metagenomic binning, comparative biology and taxonomic classification.</title>
        <authorList>
            <person name="Goeker M."/>
        </authorList>
    </citation>
    <scope>NUCLEOTIDE SEQUENCE [LARGE SCALE GENOMIC DNA]</scope>
    <source>
        <strain evidence="11 12">DSM 101730</strain>
    </source>
</reference>
<dbReference type="GO" id="GO:0005886">
    <property type="term" value="C:plasma membrane"/>
    <property type="evidence" value="ECO:0007669"/>
    <property type="project" value="UniProtKB-SubCell"/>
</dbReference>
<dbReference type="EMBL" id="JACHFM010000003">
    <property type="protein sequence ID" value="MBB5223082.1"/>
    <property type="molecule type" value="Genomic_DNA"/>
</dbReference>
<sequence length="340" mass="37560">MVVVIAGRKRAEGCFFGSSRGAGGGMDVDCRKEQVWHDGLPSKVQSQNDYENVRCLLTQVIHDASGCSITMKAGPFKNWNSEGLSMRSVGISEIQVSAALRPLAVLERGAQTCGAHDPRPIEADSLRVSAGITHDNSEYFGKRWVDVVFTLVIFLALWPVFLCISGMIYIRDGGPIIYQHTRIGRNGRPFACLKFRTMVKDGDRILQQLLASDPAAREEWDSARKLRDDPRIIPGIGNFLRKTSLDELPQLLNILRGEMSFVGPRPVTASELEHYGPAVDAYLSVRPGLTGPWQVSGRSDTSYADRVRFDVAYASENSMLKDLAIMAMTIPAVILRRGAY</sequence>
<comment type="similarity">
    <text evidence="2">Belongs to the bacterial sugar transferase family.</text>
</comment>
<feature type="transmembrane region" description="Helical" evidence="9">
    <location>
        <begin position="147"/>
        <end position="170"/>
    </location>
</feature>
<dbReference type="GO" id="GO:0000271">
    <property type="term" value="P:polysaccharide biosynthetic process"/>
    <property type="evidence" value="ECO:0007669"/>
    <property type="project" value="UniProtKB-KW"/>
</dbReference>
<evidence type="ECO:0000256" key="2">
    <source>
        <dbReference type="ARBA" id="ARBA00006464"/>
    </source>
</evidence>
<evidence type="ECO:0000256" key="6">
    <source>
        <dbReference type="ARBA" id="ARBA00022989"/>
    </source>
</evidence>
<dbReference type="InterPro" id="IPR003362">
    <property type="entry name" value="Bact_transf"/>
</dbReference>
<comment type="subcellular location">
    <subcellularLocation>
        <location evidence="1">Cell membrane</location>
    </subcellularLocation>
</comment>
<keyword evidence="12" id="KW-1185">Reference proteome</keyword>
<evidence type="ECO:0000313" key="12">
    <source>
        <dbReference type="Proteomes" id="UP000549457"/>
    </source>
</evidence>
<evidence type="ECO:0000256" key="8">
    <source>
        <dbReference type="ARBA" id="ARBA00023169"/>
    </source>
</evidence>
<keyword evidence="8" id="KW-0270">Exopolysaccharide synthesis</keyword>
<dbReference type="GO" id="GO:0016780">
    <property type="term" value="F:phosphotransferase activity, for other substituted phosphate groups"/>
    <property type="evidence" value="ECO:0007669"/>
    <property type="project" value="TreeGrafter"/>
</dbReference>
<keyword evidence="7 9" id="KW-0472">Membrane</keyword>
<evidence type="ECO:0000313" key="11">
    <source>
        <dbReference type="EMBL" id="MBB5223082.1"/>
    </source>
</evidence>
<dbReference type="RefSeq" id="WP_343063331.1">
    <property type="nucleotide sequence ID" value="NZ_JACHFM010000003.1"/>
</dbReference>
<evidence type="ECO:0000259" key="10">
    <source>
        <dbReference type="Pfam" id="PF02397"/>
    </source>
</evidence>
<dbReference type="PANTHER" id="PTHR30576:SF4">
    <property type="entry name" value="UNDECAPRENYL-PHOSPHATE GALACTOSE PHOSPHOTRANSFERASE"/>
    <property type="match status" value="1"/>
</dbReference>
<dbReference type="AlphaFoldDB" id="A0A840SVB5"/>
<gene>
    <name evidence="11" type="ORF">HNP73_003029</name>
</gene>
<comment type="caution">
    <text evidence="11">The sequence shown here is derived from an EMBL/GenBank/DDBJ whole genome shotgun (WGS) entry which is preliminary data.</text>
</comment>
<dbReference type="PANTHER" id="PTHR30576">
    <property type="entry name" value="COLANIC BIOSYNTHESIS UDP-GLUCOSE LIPID CARRIER TRANSFERASE"/>
    <property type="match status" value="1"/>
</dbReference>
<evidence type="ECO:0000256" key="9">
    <source>
        <dbReference type="SAM" id="Phobius"/>
    </source>
</evidence>
<dbReference type="Pfam" id="PF02397">
    <property type="entry name" value="Bac_transf"/>
    <property type="match status" value="1"/>
</dbReference>
<name>A0A840SVB5_9RHOB</name>